<organism evidence="1 2">
    <name type="scientific">Klebsormidium nitens</name>
    <name type="common">Green alga</name>
    <name type="synonym">Ulothrix nitens</name>
    <dbReference type="NCBI Taxonomy" id="105231"/>
    <lineage>
        <taxon>Eukaryota</taxon>
        <taxon>Viridiplantae</taxon>
        <taxon>Streptophyta</taxon>
        <taxon>Klebsormidiophyceae</taxon>
        <taxon>Klebsormidiales</taxon>
        <taxon>Klebsormidiaceae</taxon>
        <taxon>Klebsormidium</taxon>
    </lineage>
</organism>
<dbReference type="PANTHER" id="PTHR48420:SF1">
    <property type="entry name" value="NON-HAEM DIOXYGENASE N-TERMINAL DOMAIN-CONTAINING PROTEIN"/>
    <property type="match status" value="1"/>
</dbReference>
<accession>A0A0U9HIV0</accession>
<dbReference type="OrthoDB" id="438224at2759"/>
<name>A0A0U9HIV0_KLENI</name>
<dbReference type="SUPFAM" id="SSF51197">
    <property type="entry name" value="Clavaminate synthase-like"/>
    <property type="match status" value="1"/>
</dbReference>
<dbReference type="EMBL" id="DF237024">
    <property type="protein sequence ID" value="GAQ81232.1"/>
    <property type="molecule type" value="Genomic_DNA"/>
</dbReference>
<protein>
    <submittedName>
        <fullName evidence="1">2-oxoglutarate (2OG) and Fe(II)-dependent oxygenase superfamily protein</fullName>
    </submittedName>
</protein>
<dbReference type="PANTHER" id="PTHR48420">
    <property type="entry name" value="NON-HAEM DIOXYGENASE N-TERMINAL DOMAIN-CONTAINING PROTEIN"/>
    <property type="match status" value="1"/>
</dbReference>
<gene>
    <name evidence="1" type="ORF">KFL_000750010</name>
</gene>
<keyword evidence="2" id="KW-1185">Reference proteome</keyword>
<evidence type="ECO:0000313" key="2">
    <source>
        <dbReference type="Proteomes" id="UP000054558"/>
    </source>
</evidence>
<dbReference type="InterPro" id="IPR027443">
    <property type="entry name" value="IPNS-like_sf"/>
</dbReference>
<dbReference type="AlphaFoldDB" id="A0A0U9HIV0"/>
<dbReference type="OMA" id="LYIHSRT"/>
<evidence type="ECO:0000313" key="1">
    <source>
        <dbReference type="EMBL" id="GAQ81232.1"/>
    </source>
</evidence>
<sequence>MKAPLITFEYQELLDQTLDLSEKVRAAFGPEGLGICSVSGVPGFPERRQTLLPLAQRLAELPEKTKAKLEDSESRWSFGWSHGKEVLENGRPDTLKGSFYANPLCDRPTDDPELIKRYPSYCRPNLWPTRDLPELEEAFKSLGRLIVEVGLLLAEKCDQYVRKRTPHAGAARLTRVIRESRTTKARLLHYFPPSDAPPPDAAADDSSWCGWHTDHGSLTGLTSAMYFREGQEVPCPDASAGLYIRNRQGALVKAVIPPSNIGFQMGEATQIHSGGLLRATPHCVRGISGPSASGVSRATLAVFMQPQWDELMDIPPAVAPETVEVGAWTPRLDFGAFTERTVSRNYCVSDAVEQ</sequence>
<dbReference type="Proteomes" id="UP000054558">
    <property type="component" value="Unassembled WGS sequence"/>
</dbReference>
<reference evidence="1 2" key="1">
    <citation type="journal article" date="2014" name="Nat. Commun.">
        <title>Klebsormidium flaccidum genome reveals primary factors for plant terrestrial adaptation.</title>
        <authorList>
            <person name="Hori K."/>
            <person name="Maruyama F."/>
            <person name="Fujisawa T."/>
            <person name="Togashi T."/>
            <person name="Yamamoto N."/>
            <person name="Seo M."/>
            <person name="Sato S."/>
            <person name="Yamada T."/>
            <person name="Mori H."/>
            <person name="Tajima N."/>
            <person name="Moriyama T."/>
            <person name="Ikeuchi M."/>
            <person name="Watanabe M."/>
            <person name="Wada H."/>
            <person name="Kobayashi K."/>
            <person name="Saito M."/>
            <person name="Masuda T."/>
            <person name="Sasaki-Sekimoto Y."/>
            <person name="Mashiguchi K."/>
            <person name="Awai K."/>
            <person name="Shimojima M."/>
            <person name="Masuda S."/>
            <person name="Iwai M."/>
            <person name="Nobusawa T."/>
            <person name="Narise T."/>
            <person name="Kondo S."/>
            <person name="Saito H."/>
            <person name="Sato R."/>
            <person name="Murakawa M."/>
            <person name="Ihara Y."/>
            <person name="Oshima-Yamada Y."/>
            <person name="Ohtaka K."/>
            <person name="Satoh M."/>
            <person name="Sonobe K."/>
            <person name="Ishii M."/>
            <person name="Ohtani R."/>
            <person name="Kanamori-Sato M."/>
            <person name="Honoki R."/>
            <person name="Miyazaki D."/>
            <person name="Mochizuki H."/>
            <person name="Umetsu J."/>
            <person name="Higashi K."/>
            <person name="Shibata D."/>
            <person name="Kamiya Y."/>
            <person name="Sato N."/>
            <person name="Nakamura Y."/>
            <person name="Tabata S."/>
            <person name="Ida S."/>
            <person name="Kurokawa K."/>
            <person name="Ohta H."/>
        </authorList>
    </citation>
    <scope>NUCLEOTIDE SEQUENCE [LARGE SCALE GENOMIC DNA]</scope>
    <source>
        <strain evidence="1 2">NIES-2285</strain>
    </source>
</reference>
<dbReference type="Gene3D" id="2.60.120.330">
    <property type="entry name" value="B-lactam Antibiotic, Isopenicillin N Synthase, Chain"/>
    <property type="match status" value="1"/>
</dbReference>
<dbReference type="STRING" id="105231.A0A0U9HIV0"/>
<proteinExistence type="predicted"/>